<dbReference type="AlphaFoldDB" id="A0A1V5SZQ8"/>
<dbReference type="GO" id="GO:0006779">
    <property type="term" value="P:porphyrin-containing compound biosynthetic process"/>
    <property type="evidence" value="ECO:0007669"/>
    <property type="project" value="InterPro"/>
</dbReference>
<dbReference type="GO" id="GO:0032259">
    <property type="term" value="P:methylation"/>
    <property type="evidence" value="ECO:0007669"/>
    <property type="project" value="UniProtKB-KW"/>
</dbReference>
<keyword evidence="2" id="KW-0489">Methyltransferase</keyword>
<feature type="domain" description="Uroporphyrinogen decarboxylase (URO-D)" evidence="1">
    <location>
        <begin position="120"/>
        <end position="368"/>
    </location>
</feature>
<dbReference type="InterPro" id="IPR000257">
    <property type="entry name" value="Uroporphyrinogen_deCOase"/>
</dbReference>
<dbReference type="InterPro" id="IPR038071">
    <property type="entry name" value="UROD/MetE-like_sf"/>
</dbReference>
<sequence length="374" mass="43147">MNSRERLRKAINHQEPDRVPLDLGGIVSGITRIAYRNLKNELKFPVSSNEYLIDRIQQLIKPDEQILDWFQIDTRYAYQEVPPEIWSKDSPDSIWVDEWGIKRRFTGLYFDMIGHPLSRVESLSDLEKLSWPDPHQDQASYDLLQSQVEKLHQSEKAVIVNIIGSCFEFGWYLRGFEKIMMDLVLNPNLACAILDIMLEFQIGQFEELLSRTGNLIDVILCGDDLATQNSPFVSLDLYRRYIKPRQKKLYDFIKTKTNAPIFYHSCGAVSSFIPELIEIGVQILNPVQVKAQGMDLHKLKKEFGKQIVFWGGIDTQYVLPFGKPSEVRDEVRRRIDELAPGGGYILAAVHNIQADVPPQNIIAMFEEAIHYGRY</sequence>
<dbReference type="EMBL" id="MWBQ01000048">
    <property type="protein sequence ID" value="OQA59661.1"/>
    <property type="molecule type" value="Genomic_DNA"/>
</dbReference>
<gene>
    <name evidence="2" type="ORF">BWY41_00815</name>
</gene>
<evidence type="ECO:0000313" key="2">
    <source>
        <dbReference type="EMBL" id="OQA59661.1"/>
    </source>
</evidence>
<evidence type="ECO:0000259" key="1">
    <source>
        <dbReference type="Pfam" id="PF01208"/>
    </source>
</evidence>
<name>A0A1V5SZQ8_9BACT</name>
<dbReference type="InterPro" id="IPR052024">
    <property type="entry name" value="Methanogen_methyltrans"/>
</dbReference>
<reference evidence="2" key="1">
    <citation type="submission" date="2017-02" db="EMBL/GenBank/DDBJ databases">
        <title>Delving into the versatile metabolic prowess of the omnipresent phylum Bacteroidetes.</title>
        <authorList>
            <person name="Nobu M.K."/>
            <person name="Mei R."/>
            <person name="Narihiro T."/>
            <person name="Kuroda K."/>
            <person name="Liu W.-T."/>
        </authorList>
    </citation>
    <scope>NUCLEOTIDE SEQUENCE</scope>
    <source>
        <strain evidence="2">ADurb.Bin276</strain>
    </source>
</reference>
<dbReference type="SUPFAM" id="SSF51726">
    <property type="entry name" value="UROD/MetE-like"/>
    <property type="match status" value="1"/>
</dbReference>
<dbReference type="GO" id="GO:0004853">
    <property type="term" value="F:uroporphyrinogen decarboxylase activity"/>
    <property type="evidence" value="ECO:0007669"/>
    <property type="project" value="InterPro"/>
</dbReference>
<dbReference type="PANTHER" id="PTHR47099:SF1">
    <property type="entry name" value="METHYLCOBAMIDE:COM METHYLTRANSFERASE MTBA"/>
    <property type="match status" value="1"/>
</dbReference>
<dbReference type="Proteomes" id="UP000485569">
    <property type="component" value="Unassembled WGS sequence"/>
</dbReference>
<accession>A0A1V5SZQ8</accession>
<dbReference type="Gene3D" id="3.20.20.210">
    <property type="match status" value="1"/>
</dbReference>
<comment type="caution">
    <text evidence="2">The sequence shown here is derived from an EMBL/GenBank/DDBJ whole genome shotgun (WGS) entry which is preliminary data.</text>
</comment>
<protein>
    <submittedName>
        <fullName evidence="2">Methylcobalamin:coenzyme M methyltransferase</fullName>
    </submittedName>
</protein>
<keyword evidence="2" id="KW-0808">Transferase</keyword>
<dbReference type="PANTHER" id="PTHR47099">
    <property type="entry name" value="METHYLCOBAMIDE:COM METHYLTRANSFERASE MTBA"/>
    <property type="match status" value="1"/>
</dbReference>
<dbReference type="GO" id="GO:0008168">
    <property type="term" value="F:methyltransferase activity"/>
    <property type="evidence" value="ECO:0007669"/>
    <property type="project" value="UniProtKB-KW"/>
</dbReference>
<organism evidence="2">
    <name type="scientific">Candidatus Atribacter allofermentans</name>
    <dbReference type="NCBI Taxonomy" id="1852833"/>
    <lineage>
        <taxon>Bacteria</taxon>
        <taxon>Pseudomonadati</taxon>
        <taxon>Atribacterota</taxon>
        <taxon>Atribacteria</taxon>
        <taxon>Atribacterales</taxon>
        <taxon>Atribacteraceae</taxon>
        <taxon>Atribacter</taxon>
    </lineage>
</organism>
<dbReference type="Pfam" id="PF01208">
    <property type="entry name" value="URO-D"/>
    <property type="match status" value="1"/>
</dbReference>
<proteinExistence type="predicted"/>